<dbReference type="EMBL" id="JAJFZQ010000005">
    <property type="protein sequence ID" value="MCC3265898.1"/>
    <property type="molecule type" value="Genomic_DNA"/>
</dbReference>
<name>A0ABS8GI85_9MICC</name>
<proteinExistence type="predicted"/>
<comment type="caution">
    <text evidence="2">The sequence shown here is derived from an EMBL/GenBank/DDBJ whole genome shotgun (WGS) entry which is preliminary data.</text>
</comment>
<keyword evidence="1" id="KW-0472">Membrane</keyword>
<keyword evidence="1" id="KW-0812">Transmembrane</keyword>
<sequence>MIPAACNDLISADHTDLCIYLNEQIRQVRIQPWITAIISGLIGVVAAGLTAWFTHLGTSKLKKTERFNAGQRQALMDCQDAALELRTRLIEWSQYLISANDGDSKDEPRQMVREDPFPAHMQEELTGRLTAHSSRVNDAKVKAAFSNWADYAQLLHSGSEDHNLARERELWGLAVEASGEELRQLDK</sequence>
<keyword evidence="3" id="KW-1185">Reference proteome</keyword>
<dbReference type="Proteomes" id="UP001139168">
    <property type="component" value="Unassembled WGS sequence"/>
</dbReference>
<feature type="transmembrane region" description="Helical" evidence="1">
    <location>
        <begin position="30"/>
        <end position="53"/>
    </location>
</feature>
<organism evidence="2 3">
    <name type="scientific">Arthrobacter gengyunqii</name>
    <dbReference type="NCBI Taxonomy" id="2886940"/>
    <lineage>
        <taxon>Bacteria</taxon>
        <taxon>Bacillati</taxon>
        <taxon>Actinomycetota</taxon>
        <taxon>Actinomycetes</taxon>
        <taxon>Micrococcales</taxon>
        <taxon>Micrococcaceae</taxon>
        <taxon>Arthrobacter</taxon>
    </lineage>
</organism>
<keyword evidence="1" id="KW-1133">Transmembrane helix</keyword>
<dbReference type="RefSeq" id="WP_227890716.1">
    <property type="nucleotide sequence ID" value="NZ_JAJFZQ010000005.1"/>
</dbReference>
<evidence type="ECO:0000313" key="3">
    <source>
        <dbReference type="Proteomes" id="UP001139168"/>
    </source>
</evidence>
<reference evidence="2" key="1">
    <citation type="submission" date="2021-10" db="EMBL/GenBank/DDBJ databases">
        <title>Novel species in genus Arthrobacter.</title>
        <authorList>
            <person name="Liu Y."/>
        </authorList>
    </citation>
    <scope>NUCLEOTIDE SEQUENCE</scope>
    <source>
        <strain evidence="2">Zg-Y786</strain>
    </source>
</reference>
<accession>A0ABS8GI85</accession>
<protein>
    <submittedName>
        <fullName evidence="2">Uncharacterized protein</fullName>
    </submittedName>
</protein>
<gene>
    <name evidence="2" type="ORF">LJ752_07555</name>
</gene>
<evidence type="ECO:0000313" key="2">
    <source>
        <dbReference type="EMBL" id="MCC3265898.1"/>
    </source>
</evidence>
<evidence type="ECO:0000256" key="1">
    <source>
        <dbReference type="SAM" id="Phobius"/>
    </source>
</evidence>